<evidence type="ECO:0000313" key="11">
    <source>
        <dbReference type="Proteomes" id="UP000192343"/>
    </source>
</evidence>
<dbReference type="OrthoDB" id="356014at2"/>
<reference evidence="10 11" key="1">
    <citation type="submission" date="2017-03" db="EMBL/GenBank/DDBJ databases">
        <title>Draft Genome sequence of Marispirochaeta sp. strain JC444.</title>
        <authorList>
            <person name="Shivani Y."/>
            <person name="Subhash Y."/>
            <person name="Sasikala C."/>
            <person name="Ramana C."/>
        </authorList>
    </citation>
    <scope>NUCLEOTIDE SEQUENCE [LARGE SCALE GENOMIC DNA]</scope>
    <source>
        <strain evidence="10 11">JC444</strain>
    </source>
</reference>
<dbReference type="InterPro" id="IPR050957">
    <property type="entry name" value="BMP_lipoprotein"/>
</dbReference>
<proteinExistence type="inferred from homology"/>
<dbReference type="SUPFAM" id="SSF53822">
    <property type="entry name" value="Periplasmic binding protein-like I"/>
    <property type="match status" value="1"/>
</dbReference>
<keyword evidence="4" id="KW-1003">Cell membrane</keyword>
<dbReference type="InterPro" id="IPR003760">
    <property type="entry name" value="PnrA-like"/>
</dbReference>
<evidence type="ECO:0000256" key="1">
    <source>
        <dbReference type="ARBA" id="ARBA00004193"/>
    </source>
</evidence>
<dbReference type="Gene3D" id="3.40.50.2300">
    <property type="match status" value="2"/>
</dbReference>
<dbReference type="PROSITE" id="PS51257">
    <property type="entry name" value="PROKAR_LIPOPROTEIN"/>
    <property type="match status" value="1"/>
</dbReference>
<dbReference type="PANTHER" id="PTHR34296:SF2">
    <property type="entry name" value="ABC TRANSPORTER GUANOSINE-BINDING PROTEIN NUPN"/>
    <property type="match status" value="1"/>
</dbReference>
<gene>
    <name evidence="10" type="ORF">B4O97_00055</name>
</gene>
<keyword evidence="5" id="KW-0732">Signal</keyword>
<comment type="subcellular location">
    <subcellularLocation>
        <location evidence="1">Cell membrane</location>
        <topology evidence="1">Lipid-anchor</topology>
    </subcellularLocation>
</comment>
<dbReference type="STRING" id="1963862.B4O97_00055"/>
<accession>A0A1Y1S3B6</accession>
<dbReference type="PANTHER" id="PTHR34296">
    <property type="entry name" value="TRANSCRIPTIONAL ACTIVATOR PROTEIN MED"/>
    <property type="match status" value="1"/>
</dbReference>
<name>A0A1Y1S3B6_9SPIO</name>
<evidence type="ECO:0000256" key="2">
    <source>
        <dbReference type="ARBA" id="ARBA00008610"/>
    </source>
</evidence>
<evidence type="ECO:0000256" key="4">
    <source>
        <dbReference type="ARBA" id="ARBA00022475"/>
    </source>
</evidence>
<keyword evidence="7" id="KW-0564">Palmitate</keyword>
<dbReference type="Pfam" id="PF02608">
    <property type="entry name" value="Bmp"/>
    <property type="match status" value="1"/>
</dbReference>
<evidence type="ECO:0000313" key="10">
    <source>
        <dbReference type="EMBL" id="ORC38459.1"/>
    </source>
</evidence>
<dbReference type="RefSeq" id="WP_083047603.1">
    <property type="nucleotide sequence ID" value="NZ_MWQY01000001.1"/>
</dbReference>
<feature type="domain" description="ABC transporter substrate-binding protein PnrA-like" evidence="9">
    <location>
        <begin position="55"/>
        <end position="350"/>
    </location>
</feature>
<evidence type="ECO:0000256" key="6">
    <source>
        <dbReference type="ARBA" id="ARBA00023136"/>
    </source>
</evidence>
<organism evidence="10 11">
    <name type="scientific">Marispirochaeta aestuarii</name>
    <dbReference type="NCBI Taxonomy" id="1963862"/>
    <lineage>
        <taxon>Bacteria</taxon>
        <taxon>Pseudomonadati</taxon>
        <taxon>Spirochaetota</taxon>
        <taxon>Spirochaetia</taxon>
        <taxon>Spirochaetales</taxon>
        <taxon>Spirochaetaceae</taxon>
        <taxon>Marispirochaeta</taxon>
    </lineage>
</organism>
<keyword evidence="8" id="KW-0449">Lipoprotein</keyword>
<evidence type="ECO:0000256" key="5">
    <source>
        <dbReference type="ARBA" id="ARBA00022729"/>
    </source>
</evidence>
<dbReference type="InterPro" id="IPR028082">
    <property type="entry name" value="Peripla_BP_I"/>
</dbReference>
<dbReference type="Proteomes" id="UP000192343">
    <property type="component" value="Unassembled WGS sequence"/>
</dbReference>
<evidence type="ECO:0000256" key="7">
    <source>
        <dbReference type="ARBA" id="ARBA00023139"/>
    </source>
</evidence>
<keyword evidence="11" id="KW-1185">Reference proteome</keyword>
<protein>
    <submittedName>
        <fullName evidence="10">BMP family ABC transporter substrate-binding protein</fullName>
    </submittedName>
</protein>
<dbReference type="AlphaFoldDB" id="A0A1Y1S3B6"/>
<sequence>MNRVLQGKLNFSVPGITRFAVLLFVVAGFLFLSSCSPKEAQTEEAQQEAPGAVGSIAVFVPGVVAGSPTYEMMVEGVEAAARGKSGVEVSVVEGGFNQGEWLTKLSSLAASGRYDLIVTSNPAMPEICAEVSRSYPEARFLVLDGHIEGNPSIFTFRFNQREQGYLAGYFAGLVAREKQAEGTVKVGLIAGQEYPEMLRSIRPGYQQGAEAAAGTAELDFRVVGNWYDAGKGSELAGDMFRSGVNVILAIAGGANQGVISAAQEAGKGVIWFDSSGYDVAPGTVIGSTRIYLDRAAREMTLKAIEGELPFGSAESVGIAEGYITFITDHPAYTENLSQELREKLENHLEELKNGSVKVQE</sequence>
<evidence type="ECO:0000256" key="3">
    <source>
        <dbReference type="ARBA" id="ARBA00022448"/>
    </source>
</evidence>
<keyword evidence="3" id="KW-0813">Transport</keyword>
<evidence type="ECO:0000259" key="9">
    <source>
        <dbReference type="Pfam" id="PF02608"/>
    </source>
</evidence>
<keyword evidence="6" id="KW-0472">Membrane</keyword>
<evidence type="ECO:0000256" key="8">
    <source>
        <dbReference type="ARBA" id="ARBA00023288"/>
    </source>
</evidence>
<comment type="similarity">
    <text evidence="2">Belongs to the BMP lipoprotein family.</text>
</comment>
<dbReference type="GO" id="GO:0005886">
    <property type="term" value="C:plasma membrane"/>
    <property type="evidence" value="ECO:0007669"/>
    <property type="project" value="UniProtKB-SubCell"/>
</dbReference>
<dbReference type="EMBL" id="MWQY01000001">
    <property type="protein sequence ID" value="ORC38459.1"/>
    <property type="molecule type" value="Genomic_DNA"/>
</dbReference>
<comment type="caution">
    <text evidence="10">The sequence shown here is derived from an EMBL/GenBank/DDBJ whole genome shotgun (WGS) entry which is preliminary data.</text>
</comment>